<dbReference type="OrthoDB" id="3801488at2759"/>
<feature type="signal peptide" evidence="2">
    <location>
        <begin position="1"/>
        <end position="17"/>
    </location>
</feature>
<comment type="caution">
    <text evidence="3">The sequence shown here is derived from an EMBL/GenBank/DDBJ whole genome shotgun (WGS) entry which is preliminary data.</text>
</comment>
<evidence type="ECO:0000256" key="2">
    <source>
        <dbReference type="SAM" id="SignalP"/>
    </source>
</evidence>
<dbReference type="PRINTS" id="PR01217">
    <property type="entry name" value="PRICHEXTENSN"/>
</dbReference>
<organism evidence="3 4">
    <name type="scientific">Massariosphaeria phaeospora</name>
    <dbReference type="NCBI Taxonomy" id="100035"/>
    <lineage>
        <taxon>Eukaryota</taxon>
        <taxon>Fungi</taxon>
        <taxon>Dikarya</taxon>
        <taxon>Ascomycota</taxon>
        <taxon>Pezizomycotina</taxon>
        <taxon>Dothideomycetes</taxon>
        <taxon>Pleosporomycetidae</taxon>
        <taxon>Pleosporales</taxon>
        <taxon>Pleosporales incertae sedis</taxon>
        <taxon>Massariosphaeria</taxon>
    </lineage>
</organism>
<dbReference type="Proteomes" id="UP000481861">
    <property type="component" value="Unassembled WGS sequence"/>
</dbReference>
<feature type="region of interest" description="Disordered" evidence="1">
    <location>
        <begin position="207"/>
        <end position="260"/>
    </location>
</feature>
<evidence type="ECO:0000313" key="4">
    <source>
        <dbReference type="Proteomes" id="UP000481861"/>
    </source>
</evidence>
<reference evidence="3 4" key="1">
    <citation type="submission" date="2020-01" db="EMBL/GenBank/DDBJ databases">
        <authorList>
            <consortium name="DOE Joint Genome Institute"/>
            <person name="Haridas S."/>
            <person name="Albert R."/>
            <person name="Binder M."/>
            <person name="Bloem J."/>
            <person name="Labutti K."/>
            <person name="Salamov A."/>
            <person name="Andreopoulos B."/>
            <person name="Baker S.E."/>
            <person name="Barry K."/>
            <person name="Bills G."/>
            <person name="Bluhm B.H."/>
            <person name="Cannon C."/>
            <person name="Castanera R."/>
            <person name="Culley D.E."/>
            <person name="Daum C."/>
            <person name="Ezra D."/>
            <person name="Gonzalez J.B."/>
            <person name="Henrissat B."/>
            <person name="Kuo A."/>
            <person name="Liang C."/>
            <person name="Lipzen A."/>
            <person name="Lutzoni F."/>
            <person name="Magnuson J."/>
            <person name="Mondo S."/>
            <person name="Nolan M."/>
            <person name="Ohm R."/>
            <person name="Pangilinan J."/>
            <person name="Park H.-J.H."/>
            <person name="Ramirez L."/>
            <person name="Alfaro M."/>
            <person name="Sun H."/>
            <person name="Tritt A."/>
            <person name="Yoshinaga Y."/>
            <person name="Zwiers L.-H.L."/>
            <person name="Turgeon B.G."/>
            <person name="Goodwin S.B."/>
            <person name="Spatafora J.W."/>
            <person name="Crous P.W."/>
            <person name="Grigoriev I.V."/>
        </authorList>
    </citation>
    <scope>NUCLEOTIDE SEQUENCE [LARGE SCALE GENOMIC DNA]</scope>
    <source>
        <strain evidence="3 4">CBS 611.86</strain>
    </source>
</reference>
<name>A0A7C8M4Q0_9PLEO</name>
<feature type="region of interest" description="Disordered" evidence="1">
    <location>
        <begin position="304"/>
        <end position="377"/>
    </location>
</feature>
<feature type="region of interest" description="Disordered" evidence="1">
    <location>
        <begin position="32"/>
        <end position="93"/>
    </location>
</feature>
<feature type="compositionally biased region" description="Pro residues" evidence="1">
    <location>
        <begin position="319"/>
        <end position="335"/>
    </location>
</feature>
<feature type="chain" id="PRO_5028801438" evidence="2">
    <location>
        <begin position="18"/>
        <end position="377"/>
    </location>
</feature>
<dbReference type="EMBL" id="JAADJZ010000018">
    <property type="protein sequence ID" value="KAF2868636.1"/>
    <property type="molecule type" value="Genomic_DNA"/>
</dbReference>
<feature type="compositionally biased region" description="Low complexity" evidence="1">
    <location>
        <begin position="342"/>
        <end position="365"/>
    </location>
</feature>
<sequence length="377" mass="39119">MRSFSLAVTALIGVTAANPRVWPRNYRPVNPYPTVPSSSSSTPSSTEGGEYPHPGPTGGNTYPPYPPHSTDVTDYSHPGPTGGNTYPPGGPSTEVLTTYTTTTVCPVTETHGTKVITSLTTSVITITSCKAGCHHEPTPTPGPNPGPGDSNYPVTVPTTITTTTFTWVPCSTSVGHSGPSVIYSSFLTPSYYPTTYVTDVLVYPTPKPESPDVTPASPEHPPVYTPGTPQPPVETPGAPHPPTVTPAPENPPVYPPGTPEECPAPVTITVTVGGGAEPCHACETKTYTITEHGTATTFTVTVTPEATGPVNTPHSTPYGPNPPHSTPYGPNPPVGPTGGSSTGVPHPTGYIPYPSDASSMSYSSSHEGPKPTDYYTY</sequence>
<feature type="compositionally biased region" description="Low complexity" evidence="1">
    <location>
        <begin position="35"/>
        <end position="46"/>
    </location>
</feature>
<gene>
    <name evidence="3" type="ORF">BDV95DRAFT_118302</name>
</gene>
<accession>A0A7C8M4Q0</accession>
<feature type="compositionally biased region" description="Pro residues" evidence="1">
    <location>
        <begin position="218"/>
        <end position="258"/>
    </location>
</feature>
<proteinExistence type="predicted"/>
<keyword evidence="4" id="KW-1185">Reference proteome</keyword>
<dbReference type="AlphaFoldDB" id="A0A7C8M4Q0"/>
<keyword evidence="2" id="KW-0732">Signal</keyword>
<feature type="compositionally biased region" description="Low complexity" evidence="1">
    <location>
        <begin position="83"/>
        <end position="93"/>
    </location>
</feature>
<evidence type="ECO:0000313" key="3">
    <source>
        <dbReference type="EMBL" id="KAF2868636.1"/>
    </source>
</evidence>
<protein>
    <submittedName>
        <fullName evidence="3">Uncharacterized protein</fullName>
    </submittedName>
</protein>
<evidence type="ECO:0000256" key="1">
    <source>
        <dbReference type="SAM" id="MobiDB-lite"/>
    </source>
</evidence>